<comment type="caution">
    <text evidence="3">The sequence shown here is derived from an EMBL/GenBank/DDBJ whole genome shotgun (WGS) entry which is preliminary data.</text>
</comment>
<dbReference type="EMBL" id="FOFP01000001">
    <property type="protein sequence ID" value="SEP60915.1"/>
    <property type="molecule type" value="Genomic_DNA"/>
</dbReference>
<evidence type="ECO:0000313" key="4">
    <source>
        <dbReference type="Proteomes" id="UP000198512"/>
    </source>
</evidence>
<proteinExistence type="predicted"/>
<feature type="transmembrane region" description="Helical" evidence="2">
    <location>
        <begin position="75"/>
        <end position="94"/>
    </location>
</feature>
<evidence type="ECO:0000256" key="2">
    <source>
        <dbReference type="SAM" id="Phobius"/>
    </source>
</evidence>
<protein>
    <submittedName>
        <fullName evidence="3">Uncharacterized protein</fullName>
    </submittedName>
</protein>
<keyword evidence="2" id="KW-0472">Membrane</keyword>
<evidence type="ECO:0000313" key="3">
    <source>
        <dbReference type="EMBL" id="SEP60915.1"/>
    </source>
</evidence>
<keyword evidence="2" id="KW-1133">Transmembrane helix</keyword>
<keyword evidence="2" id="KW-0812">Transmembrane</keyword>
<feature type="compositionally biased region" description="Polar residues" evidence="1">
    <location>
        <begin position="47"/>
        <end position="59"/>
    </location>
</feature>
<keyword evidence="4" id="KW-1185">Reference proteome</keyword>
<sequence length="98" mass="10906">MEDRKFSTDELHAKGKKPAWDNFSLGIKVQSASSAGPTAELTDDNSAKTVTPPSSVQRQTQDILEARDDIRQSELWPVYGVFLFAFAMLGYTFYQLGS</sequence>
<accession>A0ABY1B011</accession>
<evidence type="ECO:0000256" key="1">
    <source>
        <dbReference type="SAM" id="MobiDB-lite"/>
    </source>
</evidence>
<gene>
    <name evidence="3" type="ORF">SAMN05216600_10173</name>
</gene>
<dbReference type="Proteomes" id="UP000198512">
    <property type="component" value="Unassembled WGS sequence"/>
</dbReference>
<name>A0ABY1B011_9PSED</name>
<feature type="region of interest" description="Disordered" evidence="1">
    <location>
        <begin position="34"/>
        <end position="59"/>
    </location>
</feature>
<reference evidence="3 4" key="1">
    <citation type="submission" date="2016-10" db="EMBL/GenBank/DDBJ databases">
        <authorList>
            <person name="Varghese N."/>
            <person name="Submissions S."/>
        </authorList>
    </citation>
    <scope>NUCLEOTIDE SEQUENCE [LARGE SCALE GENOMIC DNA]</scope>
    <source>
        <strain evidence="3 4">CIP 109853</strain>
    </source>
</reference>
<dbReference type="RefSeq" id="WP_069517090.1">
    <property type="nucleotide sequence ID" value="NZ_FOFP01000001.1"/>
</dbReference>
<organism evidence="3 4">
    <name type="scientific">Pseudomonas cuatrocienegasensis</name>
    <dbReference type="NCBI Taxonomy" id="543360"/>
    <lineage>
        <taxon>Bacteria</taxon>
        <taxon>Pseudomonadati</taxon>
        <taxon>Pseudomonadota</taxon>
        <taxon>Gammaproteobacteria</taxon>
        <taxon>Pseudomonadales</taxon>
        <taxon>Pseudomonadaceae</taxon>
        <taxon>Pseudomonas</taxon>
    </lineage>
</organism>